<sequence>MSRQETVPPGDGVRPDLADLIALRERVRAWPPAGRGVHGATGSSSRLRGRGMDYAESRPYAQGDDARHIDWRLTARSGRTHTKVFHAERERVSLLICDTAPALYFGTRVCFKSVQAARAGALAAWASQRSGDRIGAIRAGDEAPQPPAGGVRGAQRALDTLARWYAGPPADDRGLDEALAAGGRLLRPGGRIVVLADPASLEAVDDARLALLAEHHELCVVLLVDPLERAPPRARVALQAGDTRHVLDLAGAQAREAWRARFEAPVERACTRLQRVAAATLVLSTDAAPEAILPLLMPGRVAA</sequence>
<accession>A0ABV9NNM3</accession>
<dbReference type="EMBL" id="JBHSGG010000043">
    <property type="protein sequence ID" value="MFC4729400.1"/>
    <property type="molecule type" value="Genomic_DNA"/>
</dbReference>
<organism evidence="2 3">
    <name type="scientific">Coralloluteibacterium thermophilum</name>
    <dbReference type="NCBI Taxonomy" id="2707049"/>
    <lineage>
        <taxon>Bacteria</taxon>
        <taxon>Pseudomonadati</taxon>
        <taxon>Pseudomonadota</taxon>
        <taxon>Gammaproteobacteria</taxon>
        <taxon>Lysobacterales</taxon>
        <taxon>Lysobacteraceae</taxon>
        <taxon>Coralloluteibacterium</taxon>
    </lineage>
</organism>
<keyword evidence="3" id="KW-1185">Reference proteome</keyword>
<protein>
    <submittedName>
        <fullName evidence="2">DUF58 domain-containing protein</fullName>
    </submittedName>
</protein>
<gene>
    <name evidence="2" type="ORF">ACFO3Q_14615</name>
</gene>
<comment type="caution">
    <text evidence="2">The sequence shown here is derived from an EMBL/GenBank/DDBJ whole genome shotgun (WGS) entry which is preliminary data.</text>
</comment>
<evidence type="ECO:0000259" key="1">
    <source>
        <dbReference type="Pfam" id="PF01882"/>
    </source>
</evidence>
<evidence type="ECO:0000313" key="2">
    <source>
        <dbReference type="EMBL" id="MFC4729400.1"/>
    </source>
</evidence>
<proteinExistence type="predicted"/>
<dbReference type="PANTHER" id="PTHR33608:SF12">
    <property type="entry name" value="DUF58 DOMAIN-CONTAINING PROTEIN"/>
    <property type="match status" value="1"/>
</dbReference>
<dbReference type="RefSeq" id="WP_377005469.1">
    <property type="nucleotide sequence ID" value="NZ_JBHSGG010000043.1"/>
</dbReference>
<dbReference type="PANTHER" id="PTHR33608">
    <property type="entry name" value="BLL2464 PROTEIN"/>
    <property type="match status" value="1"/>
</dbReference>
<evidence type="ECO:0000313" key="3">
    <source>
        <dbReference type="Proteomes" id="UP001595892"/>
    </source>
</evidence>
<feature type="domain" description="DUF58" evidence="1">
    <location>
        <begin position="56"/>
        <end position="267"/>
    </location>
</feature>
<reference evidence="3" key="1">
    <citation type="journal article" date="2019" name="Int. J. Syst. Evol. Microbiol.">
        <title>The Global Catalogue of Microorganisms (GCM) 10K type strain sequencing project: providing services to taxonomists for standard genome sequencing and annotation.</title>
        <authorList>
            <consortium name="The Broad Institute Genomics Platform"/>
            <consortium name="The Broad Institute Genome Sequencing Center for Infectious Disease"/>
            <person name="Wu L."/>
            <person name="Ma J."/>
        </authorList>
    </citation>
    <scope>NUCLEOTIDE SEQUENCE [LARGE SCALE GENOMIC DNA]</scope>
    <source>
        <strain evidence="3">CGMCC 1.13574</strain>
    </source>
</reference>
<name>A0ABV9NNM3_9GAMM</name>
<dbReference type="Pfam" id="PF01882">
    <property type="entry name" value="DUF58"/>
    <property type="match status" value="1"/>
</dbReference>
<dbReference type="Proteomes" id="UP001595892">
    <property type="component" value="Unassembled WGS sequence"/>
</dbReference>
<dbReference type="InterPro" id="IPR002881">
    <property type="entry name" value="DUF58"/>
</dbReference>